<dbReference type="Proteomes" id="UP000824469">
    <property type="component" value="Unassembled WGS sequence"/>
</dbReference>
<evidence type="ECO:0000313" key="3">
    <source>
        <dbReference type="Proteomes" id="UP000824469"/>
    </source>
</evidence>
<evidence type="ECO:0000313" key="2">
    <source>
        <dbReference type="EMBL" id="KAH9322418.1"/>
    </source>
</evidence>
<gene>
    <name evidence="2" type="ORF">KI387_017057</name>
</gene>
<evidence type="ECO:0000256" key="1">
    <source>
        <dbReference type="SAM" id="MobiDB-lite"/>
    </source>
</evidence>
<reference evidence="2 3" key="1">
    <citation type="journal article" date="2021" name="Nat. Plants">
        <title>The Taxus genome provides insights into paclitaxel biosynthesis.</title>
        <authorList>
            <person name="Xiong X."/>
            <person name="Gou J."/>
            <person name="Liao Q."/>
            <person name="Li Y."/>
            <person name="Zhou Q."/>
            <person name="Bi G."/>
            <person name="Li C."/>
            <person name="Du R."/>
            <person name="Wang X."/>
            <person name="Sun T."/>
            <person name="Guo L."/>
            <person name="Liang H."/>
            <person name="Lu P."/>
            <person name="Wu Y."/>
            <person name="Zhang Z."/>
            <person name="Ro D.K."/>
            <person name="Shang Y."/>
            <person name="Huang S."/>
            <person name="Yan J."/>
        </authorList>
    </citation>
    <scope>NUCLEOTIDE SEQUENCE [LARGE SCALE GENOMIC DNA]</scope>
    <source>
        <strain evidence="2">Ta-2019</strain>
    </source>
</reference>
<protein>
    <submittedName>
        <fullName evidence="2">Uncharacterized protein</fullName>
    </submittedName>
</protein>
<feature type="non-terminal residue" evidence="2">
    <location>
        <position position="109"/>
    </location>
</feature>
<accession>A0AA38GIJ1</accession>
<name>A0AA38GIJ1_TAXCH</name>
<sequence length="109" mass="11837">MGQLGQRYAKDADWPVKRKSVHFGRFGEICPRQSGTVGTKVRGGHEPAESVETEDFRTGTSGPKVHGGREKLKEPRVNGISPCVFAANRNKGARIGRSRRFSSGIAGTK</sequence>
<organism evidence="2 3">
    <name type="scientific">Taxus chinensis</name>
    <name type="common">Chinese yew</name>
    <name type="synonym">Taxus wallichiana var. chinensis</name>
    <dbReference type="NCBI Taxonomy" id="29808"/>
    <lineage>
        <taxon>Eukaryota</taxon>
        <taxon>Viridiplantae</taxon>
        <taxon>Streptophyta</taxon>
        <taxon>Embryophyta</taxon>
        <taxon>Tracheophyta</taxon>
        <taxon>Spermatophyta</taxon>
        <taxon>Pinopsida</taxon>
        <taxon>Pinidae</taxon>
        <taxon>Conifers II</taxon>
        <taxon>Cupressales</taxon>
        <taxon>Taxaceae</taxon>
        <taxon>Taxus</taxon>
    </lineage>
</organism>
<dbReference type="EMBL" id="JAHRHJ020000003">
    <property type="protein sequence ID" value="KAH9322418.1"/>
    <property type="molecule type" value="Genomic_DNA"/>
</dbReference>
<dbReference type="AlphaFoldDB" id="A0AA38GIJ1"/>
<keyword evidence="3" id="KW-1185">Reference proteome</keyword>
<proteinExistence type="predicted"/>
<feature type="region of interest" description="Disordered" evidence="1">
    <location>
        <begin position="32"/>
        <end position="71"/>
    </location>
</feature>
<comment type="caution">
    <text evidence="2">The sequence shown here is derived from an EMBL/GenBank/DDBJ whole genome shotgun (WGS) entry which is preliminary data.</text>
</comment>